<feature type="domain" description="Beta-lactamase class A catalytic" evidence="3">
    <location>
        <begin position="130"/>
        <end position="253"/>
    </location>
</feature>
<feature type="signal peptide" evidence="2">
    <location>
        <begin position="1"/>
        <end position="29"/>
    </location>
</feature>
<evidence type="ECO:0000256" key="1">
    <source>
        <dbReference type="SAM" id="MobiDB-lite"/>
    </source>
</evidence>
<reference evidence="4 5" key="1">
    <citation type="submission" date="2019-06" db="EMBL/GenBank/DDBJ databases">
        <title>Whole genome shotgun sequence of Streptomyces spinoverrucosus NBRC 14228.</title>
        <authorList>
            <person name="Hosoyama A."/>
            <person name="Uohara A."/>
            <person name="Ohji S."/>
            <person name="Ichikawa N."/>
        </authorList>
    </citation>
    <scope>NUCLEOTIDE SEQUENCE [LARGE SCALE GENOMIC DNA]</scope>
    <source>
        <strain evidence="4 5">NBRC 14228</strain>
    </source>
</reference>
<dbReference type="Proteomes" id="UP000317881">
    <property type="component" value="Unassembled WGS sequence"/>
</dbReference>
<gene>
    <name evidence="4" type="ORF">SSP24_79100</name>
</gene>
<name>A0A4Y3VVU8_9ACTN</name>
<dbReference type="Gene3D" id="3.40.710.10">
    <property type="entry name" value="DD-peptidase/beta-lactamase superfamily"/>
    <property type="match status" value="1"/>
</dbReference>
<dbReference type="GO" id="GO:0046677">
    <property type="term" value="P:response to antibiotic"/>
    <property type="evidence" value="ECO:0007669"/>
    <property type="project" value="InterPro"/>
</dbReference>
<keyword evidence="2" id="KW-0732">Signal</keyword>
<dbReference type="InterPro" id="IPR045155">
    <property type="entry name" value="Beta-lactam_cat"/>
</dbReference>
<dbReference type="AlphaFoldDB" id="A0A4Y3VVU8"/>
<comment type="caution">
    <text evidence="4">The sequence shown here is derived from an EMBL/GenBank/DDBJ whole genome shotgun (WGS) entry which is preliminary data.</text>
</comment>
<organism evidence="4 5">
    <name type="scientific">Streptomyces spinoverrucosus</name>
    <dbReference type="NCBI Taxonomy" id="284043"/>
    <lineage>
        <taxon>Bacteria</taxon>
        <taxon>Bacillati</taxon>
        <taxon>Actinomycetota</taxon>
        <taxon>Actinomycetes</taxon>
        <taxon>Kitasatosporales</taxon>
        <taxon>Streptomycetaceae</taxon>
        <taxon>Streptomyces</taxon>
    </lineage>
</organism>
<dbReference type="Pfam" id="PF13354">
    <property type="entry name" value="Beta-lactamase2"/>
    <property type="match status" value="1"/>
</dbReference>
<dbReference type="GO" id="GO:0030655">
    <property type="term" value="P:beta-lactam antibiotic catabolic process"/>
    <property type="evidence" value="ECO:0007669"/>
    <property type="project" value="InterPro"/>
</dbReference>
<protein>
    <recommendedName>
        <fullName evidence="3">Beta-lactamase class A catalytic domain-containing protein</fullName>
    </recommendedName>
</protein>
<feature type="chain" id="PRO_5021288626" description="Beta-lactamase class A catalytic domain-containing protein" evidence="2">
    <location>
        <begin position="30"/>
        <end position="346"/>
    </location>
</feature>
<accession>A0A4Y3VVU8</accession>
<proteinExistence type="predicted"/>
<dbReference type="PANTHER" id="PTHR35333">
    <property type="entry name" value="BETA-LACTAMASE"/>
    <property type="match status" value="1"/>
</dbReference>
<sequence length="346" mass="37300">MPTSKKASKLTMGIVALAASASAVAPAYAATLPQTPPAGQPGNPAQSRVGSTFVTCTSNDPKLAKRLSRDIARRLNGRHSMASVALYDGMTHTTCTYDAHKGYDSASAVKPIVLGALLLAEGGHLTQEEQTLARKMVVNSDNAATTTLWKQLSDLSDPQKPDPVGIQRFLNAAGMKDTRLDPEGSWGLTQITAADQARLLKLFTGADNTVLSRQARTYALGLMRDVQDDQRWGTPAGAPKTSTIHVKNGWLQRSQYGPKDPFDRGDWKVNSMGAFTGDHHDYGLVVLTENNRVPTGQPAIYGWYYGIDTIEQVARAVHHDLFPAQSPSNGYEPPRPSTEETSSAAR</sequence>
<dbReference type="SUPFAM" id="SSF56601">
    <property type="entry name" value="beta-lactamase/transpeptidase-like"/>
    <property type="match status" value="1"/>
</dbReference>
<feature type="region of interest" description="Disordered" evidence="1">
    <location>
        <begin position="324"/>
        <end position="346"/>
    </location>
</feature>
<dbReference type="PANTHER" id="PTHR35333:SF3">
    <property type="entry name" value="BETA-LACTAMASE-TYPE TRANSPEPTIDASE FOLD CONTAINING PROTEIN"/>
    <property type="match status" value="1"/>
</dbReference>
<dbReference type="EMBL" id="BJND01000099">
    <property type="protein sequence ID" value="GEC10255.1"/>
    <property type="molecule type" value="Genomic_DNA"/>
</dbReference>
<evidence type="ECO:0000256" key="2">
    <source>
        <dbReference type="SAM" id="SignalP"/>
    </source>
</evidence>
<dbReference type="InterPro" id="IPR000871">
    <property type="entry name" value="Beta-lactam_class-A"/>
</dbReference>
<evidence type="ECO:0000313" key="5">
    <source>
        <dbReference type="Proteomes" id="UP000317881"/>
    </source>
</evidence>
<evidence type="ECO:0000313" key="4">
    <source>
        <dbReference type="EMBL" id="GEC10255.1"/>
    </source>
</evidence>
<keyword evidence="5" id="KW-1185">Reference proteome</keyword>
<evidence type="ECO:0000259" key="3">
    <source>
        <dbReference type="Pfam" id="PF13354"/>
    </source>
</evidence>
<dbReference type="InterPro" id="IPR012338">
    <property type="entry name" value="Beta-lactam/transpept-like"/>
</dbReference>
<dbReference type="GO" id="GO:0008800">
    <property type="term" value="F:beta-lactamase activity"/>
    <property type="evidence" value="ECO:0007669"/>
    <property type="project" value="InterPro"/>
</dbReference>